<evidence type="ECO:0000256" key="1">
    <source>
        <dbReference type="SAM" id="MobiDB-lite"/>
    </source>
</evidence>
<feature type="region of interest" description="Disordered" evidence="1">
    <location>
        <begin position="114"/>
        <end position="134"/>
    </location>
</feature>
<dbReference type="InterPro" id="IPR019324">
    <property type="entry name" value="MPP6"/>
</dbReference>
<accession>A0A8T1ZYR7</accession>
<dbReference type="Proteomes" id="UP000694251">
    <property type="component" value="Chromosome 10"/>
</dbReference>
<keyword evidence="3" id="KW-1185">Reference proteome</keyword>
<evidence type="ECO:0000313" key="3">
    <source>
        <dbReference type="Proteomes" id="UP000694251"/>
    </source>
</evidence>
<gene>
    <name evidence="2" type="ORF">ISN44_As10g014490</name>
</gene>
<dbReference type="EMBL" id="JAEFBJ010000010">
    <property type="protein sequence ID" value="KAG7564697.1"/>
    <property type="molecule type" value="Genomic_DNA"/>
</dbReference>
<dbReference type="PANTHER" id="PTHR13582:SF0">
    <property type="entry name" value="M-PHASE PHOSPHOPROTEIN 6"/>
    <property type="match status" value="1"/>
</dbReference>
<feature type="compositionally biased region" description="Basic and acidic residues" evidence="1">
    <location>
        <begin position="20"/>
        <end position="29"/>
    </location>
</feature>
<dbReference type="Pfam" id="PF10175">
    <property type="entry name" value="MPP6"/>
    <property type="match status" value="1"/>
</dbReference>
<dbReference type="AlphaFoldDB" id="A0A8T1ZYR7"/>
<protein>
    <submittedName>
        <fullName evidence="2">Uncharacterized protein</fullName>
    </submittedName>
</protein>
<dbReference type="GO" id="GO:0000460">
    <property type="term" value="P:maturation of 5.8S rRNA"/>
    <property type="evidence" value="ECO:0007669"/>
    <property type="project" value="TreeGrafter"/>
</dbReference>
<proteinExistence type="predicted"/>
<evidence type="ECO:0000313" key="2">
    <source>
        <dbReference type="EMBL" id="KAG7564697.1"/>
    </source>
</evidence>
<comment type="caution">
    <text evidence="2">The sequence shown here is derived from an EMBL/GenBank/DDBJ whole genome shotgun (WGS) entry which is preliminary data.</text>
</comment>
<organism evidence="2 3">
    <name type="scientific">Arabidopsis suecica</name>
    <name type="common">Swedish thale-cress</name>
    <name type="synonym">Cardaminopsis suecica</name>
    <dbReference type="NCBI Taxonomy" id="45249"/>
    <lineage>
        <taxon>Eukaryota</taxon>
        <taxon>Viridiplantae</taxon>
        <taxon>Streptophyta</taxon>
        <taxon>Embryophyta</taxon>
        <taxon>Tracheophyta</taxon>
        <taxon>Spermatophyta</taxon>
        <taxon>Magnoliopsida</taxon>
        <taxon>eudicotyledons</taxon>
        <taxon>Gunneridae</taxon>
        <taxon>Pentapetalae</taxon>
        <taxon>rosids</taxon>
        <taxon>malvids</taxon>
        <taxon>Brassicales</taxon>
        <taxon>Brassicaceae</taxon>
        <taxon>Camelineae</taxon>
        <taxon>Arabidopsis</taxon>
    </lineage>
</organism>
<dbReference type="PANTHER" id="PTHR13582">
    <property type="entry name" value="M-PHASE PHOSPHOPROTEIN 6"/>
    <property type="match status" value="1"/>
</dbReference>
<name>A0A8T1ZYR7_ARASU</name>
<feature type="region of interest" description="Disordered" evidence="1">
    <location>
        <begin position="13"/>
        <end position="39"/>
    </location>
</feature>
<reference evidence="2 3" key="1">
    <citation type="submission" date="2020-12" db="EMBL/GenBank/DDBJ databases">
        <title>Concerted genomic and epigenomic changes stabilize Arabidopsis allopolyploids.</title>
        <authorList>
            <person name="Chen Z."/>
        </authorList>
    </citation>
    <scope>NUCLEOTIDE SEQUENCE [LARGE SCALE GENOMIC DNA]</scope>
    <source>
        <strain evidence="2">As9502</strain>
        <tissue evidence="2">Leaf</tissue>
    </source>
</reference>
<sequence>MAKREISGTLRNLKFMQRSVMKDEKKKNDEEEPNNGKLTSLSTVRKKCVVVTDWDPQPGALVGRMSFQSFNPSIEKLNEEALNGRRTDGSTPSCCSKEGKISFSQKALCPDESKFPKVELSGESSGDMKRKHSEVVVEQHYPTKFRKNGKGNAFKHQKGKKLDWSVLMPSKPQTQTS</sequence>